<dbReference type="EMBL" id="JAUKUD010000007">
    <property type="protein sequence ID" value="KAK0738030.1"/>
    <property type="molecule type" value="Genomic_DNA"/>
</dbReference>
<evidence type="ECO:0000256" key="1">
    <source>
        <dbReference type="SAM" id="MobiDB-lite"/>
    </source>
</evidence>
<organism evidence="2 3">
    <name type="scientific">Schizothecium vesticola</name>
    <dbReference type="NCBI Taxonomy" id="314040"/>
    <lineage>
        <taxon>Eukaryota</taxon>
        <taxon>Fungi</taxon>
        <taxon>Dikarya</taxon>
        <taxon>Ascomycota</taxon>
        <taxon>Pezizomycotina</taxon>
        <taxon>Sordariomycetes</taxon>
        <taxon>Sordariomycetidae</taxon>
        <taxon>Sordariales</taxon>
        <taxon>Schizotheciaceae</taxon>
        <taxon>Schizothecium</taxon>
    </lineage>
</organism>
<keyword evidence="3" id="KW-1185">Reference proteome</keyword>
<evidence type="ECO:0000313" key="2">
    <source>
        <dbReference type="EMBL" id="KAK0738030.1"/>
    </source>
</evidence>
<proteinExistence type="predicted"/>
<accession>A0AA40BPH5</accession>
<comment type="caution">
    <text evidence="2">The sequence shown here is derived from an EMBL/GenBank/DDBJ whole genome shotgun (WGS) entry which is preliminary data.</text>
</comment>
<feature type="region of interest" description="Disordered" evidence="1">
    <location>
        <begin position="75"/>
        <end position="116"/>
    </location>
</feature>
<protein>
    <submittedName>
        <fullName evidence="2">Uncharacterized protein</fullName>
    </submittedName>
</protein>
<sequence length="156" mass="17453">MPGMLASPGLELLEAFASRLAAEPAIPSRRTLPISLETPEGEILDLLERCAEAHVSGTHTKTLVLWARALPHVLYRHPSQPQTHRPENRQPPNAEKRKKKPQINPPSPQGSSSRFGLDRDVLEAPLDGFPGRPSHYLRLPQHLPLCSLFLTFQTRR</sequence>
<evidence type="ECO:0000313" key="3">
    <source>
        <dbReference type="Proteomes" id="UP001172155"/>
    </source>
</evidence>
<gene>
    <name evidence="2" type="ORF">B0T18DRAFT_421121</name>
</gene>
<reference evidence="2" key="1">
    <citation type="submission" date="2023-06" db="EMBL/GenBank/DDBJ databases">
        <title>Genome-scale phylogeny and comparative genomics of the fungal order Sordariales.</title>
        <authorList>
            <consortium name="Lawrence Berkeley National Laboratory"/>
            <person name="Hensen N."/>
            <person name="Bonometti L."/>
            <person name="Westerberg I."/>
            <person name="Brannstrom I.O."/>
            <person name="Guillou S."/>
            <person name="Cros-Aarteil S."/>
            <person name="Calhoun S."/>
            <person name="Haridas S."/>
            <person name="Kuo A."/>
            <person name="Mondo S."/>
            <person name="Pangilinan J."/>
            <person name="Riley R."/>
            <person name="LaButti K."/>
            <person name="Andreopoulos B."/>
            <person name="Lipzen A."/>
            <person name="Chen C."/>
            <person name="Yanf M."/>
            <person name="Daum C."/>
            <person name="Ng V."/>
            <person name="Clum A."/>
            <person name="Steindorff A."/>
            <person name="Ohm R."/>
            <person name="Martin F."/>
            <person name="Silar P."/>
            <person name="Natvig D."/>
            <person name="Lalanne C."/>
            <person name="Gautier V."/>
            <person name="Ament-velasquez S.L."/>
            <person name="Kruys A."/>
            <person name="Hutchinson M.I."/>
            <person name="Powell A.J."/>
            <person name="Barry K."/>
            <person name="Miller A.N."/>
            <person name="Grigoriev I.V."/>
            <person name="Debuchy R."/>
            <person name="Gladieux P."/>
            <person name="Thoren M.H."/>
            <person name="Johannesson H."/>
        </authorList>
    </citation>
    <scope>NUCLEOTIDE SEQUENCE</scope>
    <source>
        <strain evidence="2">SMH3187-1</strain>
    </source>
</reference>
<dbReference type="Proteomes" id="UP001172155">
    <property type="component" value="Unassembled WGS sequence"/>
</dbReference>
<name>A0AA40BPH5_9PEZI</name>
<dbReference type="AlphaFoldDB" id="A0AA40BPH5"/>